<dbReference type="EMBL" id="CP016020">
    <property type="protein sequence ID" value="APH03533.1"/>
    <property type="molecule type" value="Genomic_DNA"/>
</dbReference>
<feature type="transmembrane region" description="Helical" evidence="1">
    <location>
        <begin position="220"/>
        <end position="239"/>
    </location>
</feature>
<dbReference type="AlphaFoldDB" id="A0A1L3MMG0"/>
<evidence type="ECO:0000313" key="3">
    <source>
        <dbReference type="Proteomes" id="UP000181936"/>
    </source>
</evidence>
<evidence type="ECO:0000256" key="1">
    <source>
        <dbReference type="SAM" id="Phobius"/>
    </source>
</evidence>
<feature type="transmembrane region" description="Helical" evidence="1">
    <location>
        <begin position="98"/>
        <end position="123"/>
    </location>
</feature>
<dbReference type="Proteomes" id="UP000181936">
    <property type="component" value="Chromosome"/>
</dbReference>
<accession>A0A1L3MMG0</accession>
<gene>
    <name evidence="2" type="ORF">A9C19_01510</name>
</gene>
<proteinExistence type="predicted"/>
<dbReference type="RefSeq" id="WP_072578323.1">
    <property type="nucleotide sequence ID" value="NZ_CP016020.1"/>
</dbReference>
<reference evidence="2 3" key="1">
    <citation type="journal article" date="2016" name="Sci. Rep.">
        <title>Complete genome sequence and transcriptomic analysis of a novel marine strain Bacillus weihaiensis reveals the mechanism of brown algae degradation.</title>
        <authorList>
            <person name="Zhu Y."/>
            <person name="Chen P."/>
            <person name="Bao Y."/>
            <person name="Men Y."/>
            <person name="Zeng Y."/>
            <person name="Yang J."/>
            <person name="Sun J."/>
            <person name="Sun Y."/>
        </authorList>
    </citation>
    <scope>NUCLEOTIDE SEQUENCE [LARGE SCALE GENOMIC DNA]</scope>
    <source>
        <strain evidence="2 3">Alg07</strain>
    </source>
</reference>
<keyword evidence="1" id="KW-0812">Transmembrane</keyword>
<sequence>MFWSLVSSEIIKLRKTKIWLLLFISPFLASAIALAANPPIEPGVNAWTMTLLIMTPMHTLLFLPLLIGVFTSFICRFEHKNGGWKQLLSLPVKRRHVYLSKFFLVMLLIALNQLVFTSGWLLVGVIKGYSDSIPFLIIWKSIVGGWIATLPLTALLLLISMAWSSFAAPLALNVVLTLPNIMVANSETYAPYYPWVQPFLTMIPKDDGPWGGFFISFESIIYAILGGFLLFFISGFVYIEKKAV</sequence>
<dbReference type="KEGG" id="bwh:A9C19_01510"/>
<feature type="transmembrane region" description="Helical" evidence="1">
    <location>
        <begin position="59"/>
        <end position="77"/>
    </location>
</feature>
<feature type="transmembrane region" description="Helical" evidence="1">
    <location>
        <begin position="135"/>
        <end position="159"/>
    </location>
</feature>
<dbReference type="Pfam" id="PF12730">
    <property type="entry name" value="ABC2_membrane_4"/>
    <property type="match status" value="1"/>
</dbReference>
<dbReference type="CDD" id="cd21809">
    <property type="entry name" value="ABC-2_lan_permease-like"/>
    <property type="match status" value="1"/>
</dbReference>
<feature type="transmembrane region" description="Helical" evidence="1">
    <location>
        <begin position="166"/>
        <end position="184"/>
    </location>
</feature>
<dbReference type="OrthoDB" id="9781996at2"/>
<name>A0A1L3MMG0_9BACI</name>
<protein>
    <recommendedName>
        <fullName evidence="4">ABC transporter permease</fullName>
    </recommendedName>
</protein>
<keyword evidence="1" id="KW-0472">Membrane</keyword>
<evidence type="ECO:0008006" key="4">
    <source>
        <dbReference type="Google" id="ProtNLM"/>
    </source>
</evidence>
<evidence type="ECO:0000313" key="2">
    <source>
        <dbReference type="EMBL" id="APH03533.1"/>
    </source>
</evidence>
<organism evidence="2 3">
    <name type="scientific">Bacillus weihaiensis</name>
    <dbReference type="NCBI Taxonomy" id="1547283"/>
    <lineage>
        <taxon>Bacteria</taxon>
        <taxon>Bacillati</taxon>
        <taxon>Bacillota</taxon>
        <taxon>Bacilli</taxon>
        <taxon>Bacillales</taxon>
        <taxon>Bacillaceae</taxon>
        <taxon>Bacillus</taxon>
    </lineage>
</organism>
<keyword evidence="3" id="KW-1185">Reference proteome</keyword>
<keyword evidence="1" id="KW-1133">Transmembrane helix</keyword>
<dbReference type="STRING" id="1547283.A9C19_01510"/>